<evidence type="ECO:0000256" key="3">
    <source>
        <dbReference type="ARBA" id="ARBA00023163"/>
    </source>
</evidence>
<dbReference type="PANTHER" id="PTHR35985">
    <property type="entry name" value="OS07G0675200 PROTEIN"/>
    <property type="match status" value="1"/>
</dbReference>
<name>A0A4Y1RQE3_PRUDU</name>
<dbReference type="PROSITE" id="PS00344">
    <property type="entry name" value="GATA_ZN_FINGER_1"/>
    <property type="match status" value="1"/>
</dbReference>
<dbReference type="GO" id="GO:0008270">
    <property type="term" value="F:zinc ion binding"/>
    <property type="evidence" value="ECO:0007669"/>
    <property type="project" value="UniProtKB-KW"/>
</dbReference>
<dbReference type="InterPro" id="IPR046357">
    <property type="entry name" value="PPIase_dom_sf"/>
</dbReference>
<accession>A0A4Y1RQE3</accession>
<feature type="compositionally biased region" description="Basic and acidic residues" evidence="5">
    <location>
        <begin position="1"/>
        <end position="12"/>
    </location>
</feature>
<organism evidence="7">
    <name type="scientific">Prunus dulcis</name>
    <name type="common">Almond</name>
    <name type="synonym">Amygdalus dulcis</name>
    <dbReference type="NCBI Taxonomy" id="3755"/>
    <lineage>
        <taxon>Eukaryota</taxon>
        <taxon>Viridiplantae</taxon>
        <taxon>Streptophyta</taxon>
        <taxon>Embryophyta</taxon>
        <taxon>Tracheophyta</taxon>
        <taxon>Spermatophyta</taxon>
        <taxon>Magnoliopsida</taxon>
        <taxon>eudicotyledons</taxon>
        <taxon>Gunneridae</taxon>
        <taxon>Pentapetalae</taxon>
        <taxon>rosids</taxon>
        <taxon>fabids</taxon>
        <taxon>Rosales</taxon>
        <taxon>Rosaceae</taxon>
        <taxon>Amygdaloideae</taxon>
        <taxon>Amygdaleae</taxon>
        <taxon>Prunus</taxon>
    </lineage>
</organism>
<dbReference type="InterPro" id="IPR000679">
    <property type="entry name" value="Znf_GATA"/>
</dbReference>
<protein>
    <recommendedName>
        <fullName evidence="6">GATA-type domain-containing protein</fullName>
    </recommendedName>
</protein>
<feature type="compositionally biased region" description="Basic and acidic residues" evidence="5">
    <location>
        <begin position="205"/>
        <end position="220"/>
    </location>
</feature>
<sequence>MDQRQKGSEAEHMNQSSIAPPSKSCTDCHTTTTPLWRGGPAGPRTLCNACGIKYRKRKRALVGLNKGATGTERRKHKTTGAPLKLGLKSMEREMVEMVFHFHKRKLKEEEEAAILLMALSWSSGTGGANLIDGIKMQYLRKTVAVAVAPRSRSRSVWVPGNQAQSLRPGHASAMASRPADPALHAGDYEAYPVVTTGDPQATENVAHEKPGVDEQQRQVDKPPSSWGKGKGTGTGTEPVSPPNKPSYPNASFPRLEKTEVTLQPDPSDHPINYTEKRRASQYSTAATGLSLENFDLEKVSCVGLDGTPWPRDKENEEHKTDRDREDEREYYKHHKASPLSEIEFADTRKPITRVMYGTAAVSEYGAGRDVIRWRPEQLDTAEEALLRAARIWKENAMRGDPDAPHSRVLRALRGDLQGLNFQRDEIQGNTWTYSIERARYLSSTLRMNCWEEELTFTLLINAEKESVAKSRSVIQMYPDEVIESAPPLKVDEERELGSSGLKKKLLKRGHGYETPSSVTKPLYTTVELCLMGRSSSRPETETSLSPLSSGLDHGVVSMKKGEIVLFTLPSELGYGVVCGGGSVVPSNAVEQRWWDCEEDYRERRGERAACIAKSYQDNEKGREGQINYSTSVCTWCGGEGCKQWVSFCSVPPSSVLNIDLELASFKLVIYVTGDAKEVFYLFSMANSIPLSVRITLTITTTLLVMLLHAYASPVVLAAAVSKDETTCTMCDECHDPCAVPSSPPPPSPVIKECPPPPAPPSPPPPSPPPPALPECPPPPQPPIQVLPPPCDVCGGTPPPLLLLLQGQMCPHYCRTGRRCHPMFQATQWPHPFILQIFLVLHNALILLNRFIRECTPPAPLLLPYLSCSLQVASSSSSR</sequence>
<dbReference type="Gene3D" id="3.10.50.40">
    <property type="match status" value="1"/>
</dbReference>
<dbReference type="SMART" id="SM00401">
    <property type="entry name" value="ZnF_GATA"/>
    <property type="match status" value="1"/>
</dbReference>
<keyword evidence="3" id="KW-0804">Transcription</keyword>
<evidence type="ECO:0000256" key="1">
    <source>
        <dbReference type="ARBA" id="ARBA00023015"/>
    </source>
</evidence>
<evidence type="ECO:0000256" key="2">
    <source>
        <dbReference type="ARBA" id="ARBA00023125"/>
    </source>
</evidence>
<feature type="region of interest" description="Disordered" evidence="5">
    <location>
        <begin position="1"/>
        <end position="39"/>
    </location>
</feature>
<dbReference type="SUPFAM" id="SSF57716">
    <property type="entry name" value="Glucocorticoid receptor-like (DNA-binding domain)"/>
    <property type="match status" value="1"/>
</dbReference>
<dbReference type="GO" id="GO:0043565">
    <property type="term" value="F:sequence-specific DNA binding"/>
    <property type="evidence" value="ECO:0007669"/>
    <property type="project" value="InterPro"/>
</dbReference>
<keyword evidence="4" id="KW-0863">Zinc-finger</keyword>
<dbReference type="Pfam" id="PF00320">
    <property type="entry name" value="GATA"/>
    <property type="match status" value="1"/>
</dbReference>
<reference evidence="7" key="1">
    <citation type="journal article" date="2019" name="Science">
        <title>Mutation of a bHLH transcription factor allowed almond domestication.</title>
        <authorList>
            <person name="Sanchez-Perez R."/>
            <person name="Pavan S."/>
            <person name="Mazzeo R."/>
            <person name="Moldovan C."/>
            <person name="Aiese Cigliano R."/>
            <person name="Del Cueto J."/>
            <person name="Ricciardi F."/>
            <person name="Lotti C."/>
            <person name="Ricciardi L."/>
            <person name="Dicenta F."/>
            <person name="Lopez-Marques R.L."/>
            <person name="Lindberg Moller B."/>
        </authorList>
    </citation>
    <scope>NUCLEOTIDE SEQUENCE</scope>
</reference>
<gene>
    <name evidence="7" type="ORF">Prudu_018275</name>
</gene>
<evidence type="ECO:0000256" key="4">
    <source>
        <dbReference type="PROSITE-ProRule" id="PRU00094"/>
    </source>
</evidence>
<dbReference type="AlphaFoldDB" id="A0A4Y1RQE3"/>
<keyword evidence="1" id="KW-0805">Transcription regulation</keyword>
<dbReference type="PROSITE" id="PS50114">
    <property type="entry name" value="GATA_ZN_FINGER_2"/>
    <property type="match status" value="1"/>
</dbReference>
<evidence type="ECO:0000259" key="6">
    <source>
        <dbReference type="PROSITE" id="PS50114"/>
    </source>
</evidence>
<dbReference type="CDD" id="cd00202">
    <property type="entry name" value="ZnF_GATA"/>
    <property type="match status" value="1"/>
</dbReference>
<dbReference type="GO" id="GO:0006355">
    <property type="term" value="P:regulation of DNA-templated transcription"/>
    <property type="evidence" value="ECO:0007669"/>
    <property type="project" value="InterPro"/>
</dbReference>
<evidence type="ECO:0000256" key="5">
    <source>
        <dbReference type="SAM" id="MobiDB-lite"/>
    </source>
</evidence>
<feature type="domain" description="GATA-type" evidence="6">
    <location>
        <begin position="19"/>
        <end position="55"/>
    </location>
</feature>
<feature type="compositionally biased region" description="Polar residues" evidence="5">
    <location>
        <begin position="13"/>
        <end position="34"/>
    </location>
</feature>
<feature type="region of interest" description="Disordered" evidence="5">
    <location>
        <begin position="748"/>
        <end position="778"/>
    </location>
</feature>
<keyword evidence="4" id="KW-0862">Zinc</keyword>
<feature type="region of interest" description="Disordered" evidence="5">
    <location>
        <begin position="203"/>
        <end position="279"/>
    </location>
</feature>
<dbReference type="EMBL" id="AP019302">
    <property type="protein sequence ID" value="BBH06581.1"/>
    <property type="molecule type" value="Genomic_DNA"/>
</dbReference>
<keyword evidence="2" id="KW-0238">DNA-binding</keyword>
<dbReference type="SUPFAM" id="SSF54534">
    <property type="entry name" value="FKBP-like"/>
    <property type="match status" value="1"/>
</dbReference>
<dbReference type="PANTHER" id="PTHR35985:SF1">
    <property type="entry name" value="OS07G0675200 PROTEIN"/>
    <property type="match status" value="1"/>
</dbReference>
<proteinExistence type="predicted"/>
<feature type="compositionally biased region" description="Basic and acidic residues" evidence="5">
    <location>
        <begin position="310"/>
        <end position="326"/>
    </location>
</feature>
<feature type="region of interest" description="Disordered" evidence="5">
    <location>
        <begin position="156"/>
        <end position="178"/>
    </location>
</feature>
<keyword evidence="4" id="KW-0479">Metal-binding</keyword>
<dbReference type="InterPro" id="IPR013088">
    <property type="entry name" value="Znf_NHR/GATA"/>
</dbReference>
<feature type="region of interest" description="Disordered" evidence="5">
    <location>
        <begin position="306"/>
        <end position="326"/>
    </location>
</feature>
<dbReference type="Gene3D" id="3.30.50.10">
    <property type="entry name" value="Erythroid Transcription Factor GATA-1, subunit A"/>
    <property type="match status" value="1"/>
</dbReference>
<dbReference type="GO" id="GO:0003755">
    <property type="term" value="F:peptidyl-prolyl cis-trans isomerase activity"/>
    <property type="evidence" value="ECO:0007669"/>
    <property type="project" value="InterPro"/>
</dbReference>
<evidence type="ECO:0000313" key="7">
    <source>
        <dbReference type="EMBL" id="BBH06581.1"/>
    </source>
</evidence>